<evidence type="ECO:0000313" key="2">
    <source>
        <dbReference type="Proteomes" id="UP000799441"/>
    </source>
</evidence>
<protein>
    <submittedName>
        <fullName evidence="1">Uncharacterized protein</fullName>
    </submittedName>
</protein>
<comment type="caution">
    <text evidence="1">The sequence shown here is derived from an EMBL/GenBank/DDBJ whole genome shotgun (WGS) entry which is preliminary data.</text>
</comment>
<reference evidence="1" key="1">
    <citation type="journal article" date="2020" name="Stud. Mycol.">
        <title>101 Dothideomycetes genomes: a test case for predicting lifestyles and emergence of pathogens.</title>
        <authorList>
            <person name="Haridas S."/>
            <person name="Albert R."/>
            <person name="Binder M."/>
            <person name="Bloem J."/>
            <person name="Labutti K."/>
            <person name="Salamov A."/>
            <person name="Andreopoulos B."/>
            <person name="Baker S."/>
            <person name="Barry K."/>
            <person name="Bills G."/>
            <person name="Bluhm B."/>
            <person name="Cannon C."/>
            <person name="Castanera R."/>
            <person name="Culley D."/>
            <person name="Daum C."/>
            <person name="Ezra D."/>
            <person name="Gonzalez J."/>
            <person name="Henrissat B."/>
            <person name="Kuo A."/>
            <person name="Liang C."/>
            <person name="Lipzen A."/>
            <person name="Lutzoni F."/>
            <person name="Magnuson J."/>
            <person name="Mondo S."/>
            <person name="Nolan M."/>
            <person name="Ohm R."/>
            <person name="Pangilinan J."/>
            <person name="Park H.-J."/>
            <person name="Ramirez L."/>
            <person name="Alfaro M."/>
            <person name="Sun H."/>
            <person name="Tritt A."/>
            <person name="Yoshinaga Y."/>
            <person name="Zwiers L.-H."/>
            <person name="Turgeon B."/>
            <person name="Goodwin S."/>
            <person name="Spatafora J."/>
            <person name="Crous P."/>
            <person name="Grigoriev I."/>
        </authorList>
    </citation>
    <scope>NUCLEOTIDE SEQUENCE</scope>
    <source>
        <strain evidence="1">CBS 116435</strain>
    </source>
</reference>
<gene>
    <name evidence="1" type="ORF">K431DRAFT_160813</name>
</gene>
<organism evidence="1 2">
    <name type="scientific">Polychaeton citri CBS 116435</name>
    <dbReference type="NCBI Taxonomy" id="1314669"/>
    <lineage>
        <taxon>Eukaryota</taxon>
        <taxon>Fungi</taxon>
        <taxon>Dikarya</taxon>
        <taxon>Ascomycota</taxon>
        <taxon>Pezizomycotina</taxon>
        <taxon>Dothideomycetes</taxon>
        <taxon>Dothideomycetidae</taxon>
        <taxon>Capnodiales</taxon>
        <taxon>Capnodiaceae</taxon>
        <taxon>Polychaeton</taxon>
    </lineage>
</organism>
<name>A0A9P4Q0L8_9PEZI</name>
<accession>A0A9P4Q0L8</accession>
<sequence>MARTKQTARVSTGGRAPRCIVGAGWDRSWPPFPHSLAGWTSVMCGRRYKPRSTFPARLDQKHAYLKNHVIVPCNIAKGKILTPARRQRVHKFRNNKRKHSQKDFAAALPTEIILQIFELVISTGGVYHFTKVGKQGAKREAISVFEARPNVAWSKRKERDMIGPTTLALTCRRFRDISYSVFYGRNNFALELGLKPLTSYIAVSDDRHSPTFWMGWTRVMAFPASSSPWPLTAETSKHVVDLTIALALSFRCSNAEERLYLQQQTRVLADLLTGDGRHSALRRLAIDVSVAEVKPNQLASRRLSLVRAPWNGPESSRMCMTLKHVPDLSSRPRNQASTHQLVAPLLKLLDPSQIRLSGLLQ</sequence>
<dbReference type="AlphaFoldDB" id="A0A9P4Q0L8"/>
<dbReference type="EMBL" id="MU003849">
    <property type="protein sequence ID" value="KAF2717203.1"/>
    <property type="molecule type" value="Genomic_DNA"/>
</dbReference>
<proteinExistence type="predicted"/>
<dbReference type="OrthoDB" id="3638571at2759"/>
<keyword evidence="2" id="KW-1185">Reference proteome</keyword>
<evidence type="ECO:0000313" key="1">
    <source>
        <dbReference type="EMBL" id="KAF2717203.1"/>
    </source>
</evidence>
<dbReference type="Proteomes" id="UP000799441">
    <property type="component" value="Unassembled WGS sequence"/>
</dbReference>